<organism evidence="3 4">
    <name type="scientific">Streptomyces pyxinae</name>
    <dbReference type="NCBI Taxonomy" id="2970734"/>
    <lineage>
        <taxon>Bacteria</taxon>
        <taxon>Bacillati</taxon>
        <taxon>Actinomycetota</taxon>
        <taxon>Actinomycetes</taxon>
        <taxon>Kitasatosporales</taxon>
        <taxon>Streptomycetaceae</taxon>
        <taxon>Streptomyces</taxon>
    </lineage>
</organism>
<comment type="similarity">
    <text evidence="1">Belongs to the thioesterase family.</text>
</comment>
<keyword evidence="3" id="KW-0378">Hydrolase</keyword>
<evidence type="ECO:0000313" key="4">
    <source>
        <dbReference type="Proteomes" id="UP001431313"/>
    </source>
</evidence>
<keyword evidence="4" id="KW-1185">Reference proteome</keyword>
<sequence length="239" mass="24903">MVLGDPAAAADVVVFLPPAGSVTAPFLALAELLPDTVASVHCEVPGRGRLADETAPGSVTEVVDRWAADLLAVRTGGRLHLFGHSLGALFAHELAVRLARPPGHAVGSLSVSGARDPGSPPRSLVAATFAALRRERPGTDRADDTDGAWLTLDLRLRREHRTAAPGRAPVRVPLALFGGASDPFARPADMAGWRDFTTGPLLGTFTLPGGHDYYRTGPAATATAIARVVRASRDPSPSH</sequence>
<reference evidence="3" key="1">
    <citation type="submission" date="2022-08" db="EMBL/GenBank/DDBJ databases">
        <authorList>
            <person name="Somphong A."/>
            <person name="Phongsopitanun W."/>
        </authorList>
    </citation>
    <scope>NUCLEOTIDE SEQUENCE</scope>
    <source>
        <strain evidence="3">LP05-1</strain>
    </source>
</reference>
<evidence type="ECO:0000259" key="2">
    <source>
        <dbReference type="Pfam" id="PF00975"/>
    </source>
</evidence>
<name>A0ABT2CQR3_9ACTN</name>
<dbReference type="InterPro" id="IPR029058">
    <property type="entry name" value="AB_hydrolase_fold"/>
</dbReference>
<protein>
    <submittedName>
        <fullName evidence="3">Alpha/beta fold hydrolase</fullName>
    </submittedName>
</protein>
<proteinExistence type="inferred from homology"/>
<dbReference type="InterPro" id="IPR001031">
    <property type="entry name" value="Thioesterase"/>
</dbReference>
<accession>A0ABT2CQR3</accession>
<dbReference type="PANTHER" id="PTHR11487:SF0">
    <property type="entry name" value="S-ACYL FATTY ACID SYNTHASE THIOESTERASE, MEDIUM CHAIN"/>
    <property type="match status" value="1"/>
</dbReference>
<dbReference type="PANTHER" id="PTHR11487">
    <property type="entry name" value="THIOESTERASE"/>
    <property type="match status" value="1"/>
</dbReference>
<gene>
    <name evidence="3" type="ORF">NX801_29890</name>
</gene>
<dbReference type="EMBL" id="JANUGQ010000044">
    <property type="protein sequence ID" value="MCS0639775.1"/>
    <property type="molecule type" value="Genomic_DNA"/>
</dbReference>
<comment type="caution">
    <text evidence="3">The sequence shown here is derived from an EMBL/GenBank/DDBJ whole genome shotgun (WGS) entry which is preliminary data.</text>
</comment>
<dbReference type="Gene3D" id="3.40.50.1820">
    <property type="entry name" value="alpha/beta hydrolase"/>
    <property type="match status" value="1"/>
</dbReference>
<dbReference type="Proteomes" id="UP001431313">
    <property type="component" value="Unassembled WGS sequence"/>
</dbReference>
<evidence type="ECO:0000313" key="3">
    <source>
        <dbReference type="EMBL" id="MCS0639775.1"/>
    </source>
</evidence>
<dbReference type="GO" id="GO:0016787">
    <property type="term" value="F:hydrolase activity"/>
    <property type="evidence" value="ECO:0007669"/>
    <property type="project" value="UniProtKB-KW"/>
</dbReference>
<dbReference type="SUPFAM" id="SSF53474">
    <property type="entry name" value="alpha/beta-Hydrolases"/>
    <property type="match status" value="1"/>
</dbReference>
<feature type="domain" description="Thioesterase" evidence="2">
    <location>
        <begin position="14"/>
        <end position="216"/>
    </location>
</feature>
<dbReference type="Pfam" id="PF00975">
    <property type="entry name" value="Thioesterase"/>
    <property type="match status" value="1"/>
</dbReference>
<evidence type="ECO:0000256" key="1">
    <source>
        <dbReference type="ARBA" id="ARBA00007169"/>
    </source>
</evidence>
<dbReference type="InterPro" id="IPR012223">
    <property type="entry name" value="TEII"/>
</dbReference>
<dbReference type="RefSeq" id="WP_258791100.1">
    <property type="nucleotide sequence ID" value="NZ_JANUGQ010000044.1"/>
</dbReference>